<organism evidence="3">
    <name type="scientific">marine metagenome</name>
    <dbReference type="NCBI Taxonomy" id="408172"/>
    <lineage>
        <taxon>unclassified sequences</taxon>
        <taxon>metagenomes</taxon>
        <taxon>ecological metagenomes</taxon>
    </lineage>
</organism>
<evidence type="ECO:0000256" key="1">
    <source>
        <dbReference type="ARBA" id="ARBA00022679"/>
    </source>
</evidence>
<dbReference type="PANTHER" id="PTHR32268:SF11">
    <property type="entry name" value="HOMOSERINE O-ACETYLTRANSFERASE"/>
    <property type="match status" value="1"/>
</dbReference>
<sequence length="325" mass="36593">HAAGKNPSVEGLEVTWNEECQTGWWDGFIGFDKAIDLHKYCVICVNYIGGCYGSTGPTSICPETNKFYGADFPQVTFSDIVDSQMKFIDHLGIDKLHAVIGASIGGMMCLSMATRYPDRICNVVPIGSGVDVSPLQRILNLEQIYAIESDPDFQGGAYLKHEQPARGMAFARMISHKTFVSLTTMEHRARGEISADDGNLEWYKIGTSLESYMLYQGRKFIPRFDANSYLRILDAWQNFDLLNEAKAESFQELFSRCQRQKYLVFSIDSDVCFYPESQQNMVNLLRGSDVPTTWVTVNSEKGHDAFLVEPDLFAPHLLYTLNGNH</sequence>
<dbReference type="NCBIfam" id="TIGR01392">
    <property type="entry name" value="homoserO_Ac_trn"/>
    <property type="match status" value="1"/>
</dbReference>
<reference evidence="3" key="1">
    <citation type="submission" date="2018-05" db="EMBL/GenBank/DDBJ databases">
        <authorList>
            <person name="Lanie J.A."/>
            <person name="Ng W.-L."/>
            <person name="Kazmierczak K.M."/>
            <person name="Andrzejewski T.M."/>
            <person name="Davidsen T.M."/>
            <person name="Wayne K.J."/>
            <person name="Tettelin H."/>
            <person name="Glass J.I."/>
            <person name="Rusch D."/>
            <person name="Podicherti R."/>
            <person name="Tsui H.-C.T."/>
            <person name="Winkler M.E."/>
        </authorList>
    </citation>
    <scope>NUCLEOTIDE SEQUENCE</scope>
</reference>
<dbReference type="AlphaFoldDB" id="A0A382FAG9"/>
<feature type="non-terminal residue" evidence="3">
    <location>
        <position position="1"/>
    </location>
</feature>
<dbReference type="GO" id="GO:0009092">
    <property type="term" value="P:homoserine metabolic process"/>
    <property type="evidence" value="ECO:0007669"/>
    <property type="project" value="TreeGrafter"/>
</dbReference>
<dbReference type="GO" id="GO:0004414">
    <property type="term" value="F:homoserine O-acetyltransferase activity"/>
    <property type="evidence" value="ECO:0007669"/>
    <property type="project" value="TreeGrafter"/>
</dbReference>
<dbReference type="PANTHER" id="PTHR32268">
    <property type="entry name" value="HOMOSERINE O-ACETYLTRANSFERASE"/>
    <property type="match status" value="1"/>
</dbReference>
<dbReference type="GO" id="GO:0009086">
    <property type="term" value="P:methionine biosynthetic process"/>
    <property type="evidence" value="ECO:0007669"/>
    <property type="project" value="TreeGrafter"/>
</dbReference>
<dbReference type="InterPro" id="IPR029058">
    <property type="entry name" value="AB_hydrolase_fold"/>
</dbReference>
<evidence type="ECO:0000313" key="3">
    <source>
        <dbReference type="EMBL" id="SVB59675.1"/>
    </source>
</evidence>
<gene>
    <name evidence="3" type="ORF">METZ01_LOCUS212529</name>
</gene>
<evidence type="ECO:0000259" key="2">
    <source>
        <dbReference type="Pfam" id="PF00561"/>
    </source>
</evidence>
<dbReference type="InterPro" id="IPR008220">
    <property type="entry name" value="HAT_MetX-like"/>
</dbReference>
<dbReference type="EMBL" id="UINC01048746">
    <property type="protein sequence ID" value="SVB59675.1"/>
    <property type="molecule type" value="Genomic_DNA"/>
</dbReference>
<keyword evidence="1" id="KW-0808">Transferase</keyword>
<dbReference type="InterPro" id="IPR000073">
    <property type="entry name" value="AB_hydrolase_1"/>
</dbReference>
<feature type="domain" description="AB hydrolase-1" evidence="2">
    <location>
        <begin position="23"/>
        <end position="309"/>
    </location>
</feature>
<dbReference type="Pfam" id="PF00561">
    <property type="entry name" value="Abhydrolase_1"/>
    <property type="match status" value="1"/>
</dbReference>
<accession>A0A382FAG9</accession>
<dbReference type="Gene3D" id="1.10.1740.110">
    <property type="match status" value="1"/>
</dbReference>
<proteinExistence type="predicted"/>
<dbReference type="Gene3D" id="3.40.50.1820">
    <property type="entry name" value="alpha/beta hydrolase"/>
    <property type="match status" value="1"/>
</dbReference>
<dbReference type="SUPFAM" id="SSF53474">
    <property type="entry name" value="alpha/beta-Hydrolases"/>
    <property type="match status" value="1"/>
</dbReference>
<name>A0A382FAG9_9ZZZZ</name>
<dbReference type="PIRSF" id="PIRSF000443">
    <property type="entry name" value="Homoser_Ac_trans"/>
    <property type="match status" value="1"/>
</dbReference>
<protein>
    <recommendedName>
        <fullName evidence="2">AB hydrolase-1 domain-containing protein</fullName>
    </recommendedName>
</protein>